<dbReference type="OrthoDB" id="9785707at2"/>
<organism evidence="2 3">
    <name type="scientific">Mycoplasma nasistruthionis</name>
    <dbReference type="NCBI Taxonomy" id="353852"/>
    <lineage>
        <taxon>Bacteria</taxon>
        <taxon>Bacillati</taxon>
        <taxon>Mycoplasmatota</taxon>
        <taxon>Mollicutes</taxon>
        <taxon>Mycoplasmataceae</taxon>
        <taxon>Mycoplasma</taxon>
    </lineage>
</organism>
<dbReference type="Gene3D" id="3.40.50.450">
    <property type="match status" value="1"/>
</dbReference>
<reference evidence="2 3" key="1">
    <citation type="submission" date="2019-06" db="EMBL/GenBank/DDBJ databases">
        <title>Mycoplasma sp. 2F1A isolated from ostrich.</title>
        <authorList>
            <person name="Spergser J."/>
        </authorList>
    </citation>
    <scope>NUCLEOTIDE SEQUENCE [LARGE SCALE GENOMIC DNA]</scope>
    <source>
        <strain evidence="2 3">2F1A</strain>
    </source>
</reference>
<dbReference type="Proteomes" id="UP000305457">
    <property type="component" value="Chromosome"/>
</dbReference>
<dbReference type="AlphaFoldDB" id="A0A5B7XW79"/>
<sequence length="242" mass="27815">MKNLLLYLVDKYKGDRYLMNKGLGSLDQVTRRGLLEIMNKYKNLNFKSLTVLDENYYTEFFALKSPPLIVFYYGNWNLMEAKNKIYLLNEIDCEQTQKLFNENLSHLVENCTIVTNNFASQSEFIKVLKQHNARIIYIASEGLDTVDLSEYNSENNLIISQYPLKTHPKRHHFKEANILASLIAKQLIIFSSNKITPMNGIINQFIENGKPVNCFPGLSLDDGNNFLVKNGANLITSLEDCI</sequence>
<accession>A0A5B7XW79</accession>
<dbReference type="GO" id="GO:0009294">
    <property type="term" value="P:DNA-mediated transformation"/>
    <property type="evidence" value="ECO:0007669"/>
    <property type="project" value="InterPro"/>
</dbReference>
<dbReference type="Pfam" id="PF02481">
    <property type="entry name" value="DNA_processg_A"/>
    <property type="match status" value="1"/>
</dbReference>
<proteinExistence type="predicted"/>
<dbReference type="EMBL" id="CP040825">
    <property type="protein sequence ID" value="QCZ36987.1"/>
    <property type="molecule type" value="Genomic_DNA"/>
</dbReference>
<dbReference type="InterPro" id="IPR057666">
    <property type="entry name" value="DrpA_SLOG"/>
</dbReference>
<feature type="domain" description="Smf/DprA SLOG" evidence="1">
    <location>
        <begin position="49"/>
        <end position="241"/>
    </location>
</feature>
<protein>
    <submittedName>
        <fullName evidence="2">DNA processing protein</fullName>
    </submittedName>
</protein>
<evidence type="ECO:0000259" key="1">
    <source>
        <dbReference type="Pfam" id="PF02481"/>
    </source>
</evidence>
<evidence type="ECO:0000313" key="2">
    <source>
        <dbReference type="EMBL" id="QCZ36987.1"/>
    </source>
</evidence>
<name>A0A5B7XW79_9MOLU</name>
<dbReference type="RefSeq" id="WP_139592467.1">
    <property type="nucleotide sequence ID" value="NZ_CP040825.1"/>
</dbReference>
<gene>
    <name evidence="2" type="ORF">FG904_03235</name>
</gene>
<evidence type="ECO:0000313" key="3">
    <source>
        <dbReference type="Proteomes" id="UP000305457"/>
    </source>
</evidence>
<dbReference type="KEGG" id="mnh:FG904_03235"/>